<reference evidence="1" key="1">
    <citation type="submission" date="2018-02" db="EMBL/GenBank/DDBJ databases">
        <title>Rhizophora mucronata_Transcriptome.</title>
        <authorList>
            <person name="Meera S.P."/>
            <person name="Sreeshan A."/>
            <person name="Augustine A."/>
        </authorList>
    </citation>
    <scope>NUCLEOTIDE SEQUENCE</scope>
    <source>
        <tissue evidence="1">Leaf</tissue>
    </source>
</reference>
<accession>A0A2P2P340</accession>
<organism evidence="1">
    <name type="scientific">Rhizophora mucronata</name>
    <name type="common">Asiatic mangrove</name>
    <dbReference type="NCBI Taxonomy" id="61149"/>
    <lineage>
        <taxon>Eukaryota</taxon>
        <taxon>Viridiplantae</taxon>
        <taxon>Streptophyta</taxon>
        <taxon>Embryophyta</taxon>
        <taxon>Tracheophyta</taxon>
        <taxon>Spermatophyta</taxon>
        <taxon>Magnoliopsida</taxon>
        <taxon>eudicotyledons</taxon>
        <taxon>Gunneridae</taxon>
        <taxon>Pentapetalae</taxon>
        <taxon>rosids</taxon>
        <taxon>fabids</taxon>
        <taxon>Malpighiales</taxon>
        <taxon>Rhizophoraceae</taxon>
        <taxon>Rhizophora</taxon>
    </lineage>
</organism>
<evidence type="ECO:0000313" key="1">
    <source>
        <dbReference type="EMBL" id="MBX49164.1"/>
    </source>
</evidence>
<name>A0A2P2P340_RHIMU</name>
<sequence length="35" mass="3970">MSSRPRSTLISSFHRTISVSCLLNSLKRTHDLIIV</sequence>
<dbReference type="AlphaFoldDB" id="A0A2P2P340"/>
<protein>
    <submittedName>
        <fullName evidence="1">Uncharacterized protein</fullName>
    </submittedName>
</protein>
<proteinExistence type="predicted"/>
<dbReference type="EMBL" id="GGEC01068680">
    <property type="protein sequence ID" value="MBX49164.1"/>
    <property type="molecule type" value="Transcribed_RNA"/>
</dbReference>